<gene>
    <name evidence="3" type="ORF">Tco_0654365</name>
</gene>
<dbReference type="Pfam" id="PF00098">
    <property type="entry name" value="zf-CCHC"/>
    <property type="match status" value="1"/>
</dbReference>
<comment type="caution">
    <text evidence="3">The sequence shown here is derived from an EMBL/GenBank/DDBJ whole genome shotgun (WGS) entry which is preliminary data.</text>
</comment>
<evidence type="ECO:0000313" key="3">
    <source>
        <dbReference type="EMBL" id="GJS59581.1"/>
    </source>
</evidence>
<reference evidence="3" key="1">
    <citation type="journal article" date="2022" name="Int. J. Mol. Sci.">
        <title>Draft Genome of Tanacetum Coccineum: Genomic Comparison of Closely Related Tanacetum-Family Plants.</title>
        <authorList>
            <person name="Yamashiro T."/>
            <person name="Shiraishi A."/>
            <person name="Nakayama K."/>
            <person name="Satake H."/>
        </authorList>
    </citation>
    <scope>NUCLEOTIDE SEQUENCE</scope>
</reference>
<protein>
    <submittedName>
        <fullName evidence="3">Retrotransposon protein, putative, unclassified</fullName>
    </submittedName>
</protein>
<reference evidence="3" key="2">
    <citation type="submission" date="2022-01" db="EMBL/GenBank/DDBJ databases">
        <authorList>
            <person name="Yamashiro T."/>
            <person name="Shiraishi A."/>
            <person name="Satake H."/>
            <person name="Nakayama K."/>
        </authorList>
    </citation>
    <scope>NUCLEOTIDE SEQUENCE</scope>
</reference>
<dbReference type="PROSITE" id="PS50158">
    <property type="entry name" value="ZF_CCHC"/>
    <property type="match status" value="1"/>
</dbReference>
<feature type="domain" description="CCHC-type" evidence="2">
    <location>
        <begin position="69"/>
        <end position="85"/>
    </location>
</feature>
<dbReference type="InterPro" id="IPR001878">
    <property type="entry name" value="Znf_CCHC"/>
</dbReference>
<keyword evidence="1" id="KW-0863">Zinc-finger</keyword>
<dbReference type="Proteomes" id="UP001151760">
    <property type="component" value="Unassembled WGS sequence"/>
</dbReference>
<accession>A0ABQ4X3Z5</accession>
<dbReference type="EMBL" id="BQNB010009159">
    <property type="protein sequence ID" value="GJS59581.1"/>
    <property type="molecule type" value="Genomic_DNA"/>
</dbReference>
<organism evidence="3 4">
    <name type="scientific">Tanacetum coccineum</name>
    <dbReference type="NCBI Taxonomy" id="301880"/>
    <lineage>
        <taxon>Eukaryota</taxon>
        <taxon>Viridiplantae</taxon>
        <taxon>Streptophyta</taxon>
        <taxon>Embryophyta</taxon>
        <taxon>Tracheophyta</taxon>
        <taxon>Spermatophyta</taxon>
        <taxon>Magnoliopsida</taxon>
        <taxon>eudicotyledons</taxon>
        <taxon>Gunneridae</taxon>
        <taxon>Pentapetalae</taxon>
        <taxon>asterids</taxon>
        <taxon>campanulids</taxon>
        <taxon>Asterales</taxon>
        <taxon>Asteraceae</taxon>
        <taxon>Asteroideae</taxon>
        <taxon>Anthemideae</taxon>
        <taxon>Anthemidinae</taxon>
        <taxon>Tanacetum</taxon>
    </lineage>
</organism>
<name>A0ABQ4X3Z5_9ASTR</name>
<proteinExistence type="predicted"/>
<keyword evidence="1" id="KW-0862">Zinc</keyword>
<evidence type="ECO:0000259" key="2">
    <source>
        <dbReference type="PROSITE" id="PS50158"/>
    </source>
</evidence>
<dbReference type="Gene3D" id="4.10.60.10">
    <property type="entry name" value="Zinc finger, CCHC-type"/>
    <property type="match status" value="1"/>
</dbReference>
<sequence length="153" mass="17629">MHHVMAMKHWLVQKQTVFDKDKSILFMVDSLPKTVWLQRSIQFGTHTSYKGNATSSGGNNTGGQTRVVKCYNCQGEGHMARQCTQPKRPRNTAWFKKKAMLAEAQELVKFGYEEQTSISCRIRQFQTVKLAQNNHFQNICAFQTEDLELMILL</sequence>
<keyword evidence="1" id="KW-0479">Metal-binding</keyword>
<dbReference type="SUPFAM" id="SSF57756">
    <property type="entry name" value="Retrovirus zinc finger-like domains"/>
    <property type="match status" value="1"/>
</dbReference>
<dbReference type="SMART" id="SM00343">
    <property type="entry name" value="ZnF_C2HC"/>
    <property type="match status" value="1"/>
</dbReference>
<keyword evidence="4" id="KW-1185">Reference proteome</keyword>
<dbReference type="InterPro" id="IPR036875">
    <property type="entry name" value="Znf_CCHC_sf"/>
</dbReference>
<evidence type="ECO:0000256" key="1">
    <source>
        <dbReference type="PROSITE-ProRule" id="PRU00047"/>
    </source>
</evidence>
<evidence type="ECO:0000313" key="4">
    <source>
        <dbReference type="Proteomes" id="UP001151760"/>
    </source>
</evidence>